<dbReference type="Pfam" id="PF00248">
    <property type="entry name" value="Aldo_ket_red"/>
    <property type="match status" value="1"/>
</dbReference>
<dbReference type="Gene3D" id="3.20.20.100">
    <property type="entry name" value="NADP-dependent oxidoreductase domain"/>
    <property type="match status" value="1"/>
</dbReference>
<dbReference type="SUPFAM" id="SSF51430">
    <property type="entry name" value="NAD(P)-linked oxidoreductase"/>
    <property type="match status" value="1"/>
</dbReference>
<keyword evidence="4" id="KW-1185">Reference proteome</keyword>
<dbReference type="HOGENOM" id="CLU_023205_2_0_0"/>
<sequence length="371" mass="41767">MRIFGGSPSPITGFFPEELRDRRFFSKKTENAFVMQENDMAIEHKRLGKHGVFVSNLCLGTMNFGWHTPEEESFRIMDRALELGINFFDTADVYGWAVEHGLTEEIIGRWFAQGNGRRDAVVLATKVYNPVTRKVNKPEPNSDGRNLSAMKIKKHCEGSLKRLQTEWIDLYQMHHIDRDCPWDETWQGFDSLVKQGKIVYVGSSNFAGWDIATACQEASKRNLMGLVSEQSIYHLNNRMVELEVIPACRHYGLGLIPWSPLAGGLLGGALKKLETGRRKGEQFEKDVQKHRPKLEQYEALCKELGEAPATVALAWLLHNPVVTAPIIGPRTVEQLNDAVRATEITLSADVLKTLDEIFPGPGGEAPMAYAW</sequence>
<evidence type="ECO:0000259" key="2">
    <source>
        <dbReference type="Pfam" id="PF00248"/>
    </source>
</evidence>
<keyword evidence="1" id="KW-0560">Oxidoreductase</keyword>
<dbReference type="PANTHER" id="PTHR43364">
    <property type="entry name" value="NADH-SPECIFIC METHYLGLYOXAL REDUCTASE-RELATED"/>
    <property type="match status" value="1"/>
</dbReference>
<dbReference type="STRING" id="1499966.U14_03273"/>
<dbReference type="CDD" id="cd19087">
    <property type="entry name" value="AKR_AKR12A1_B1_C1"/>
    <property type="match status" value="1"/>
</dbReference>
<name>A0A081BNR0_9BACT</name>
<organism evidence="3">
    <name type="scientific">Candidatus Moduliflexus flocculans</name>
    <dbReference type="NCBI Taxonomy" id="1499966"/>
    <lineage>
        <taxon>Bacteria</taxon>
        <taxon>Candidatus Moduliflexota</taxon>
        <taxon>Candidatus Moduliflexia</taxon>
        <taxon>Candidatus Moduliflexales</taxon>
        <taxon>Candidatus Moduliflexaceae</taxon>
    </lineage>
</organism>
<evidence type="ECO:0000256" key="1">
    <source>
        <dbReference type="ARBA" id="ARBA00023002"/>
    </source>
</evidence>
<protein>
    <submittedName>
        <fullName evidence="3">Aldo/keto reductase</fullName>
    </submittedName>
</protein>
<evidence type="ECO:0000313" key="3">
    <source>
        <dbReference type="EMBL" id="GAK52026.1"/>
    </source>
</evidence>
<dbReference type="Proteomes" id="UP000030700">
    <property type="component" value="Unassembled WGS sequence"/>
</dbReference>
<gene>
    <name evidence="3" type="ORF">U14_03273</name>
</gene>
<dbReference type="InterPro" id="IPR036812">
    <property type="entry name" value="NAD(P)_OxRdtase_dom_sf"/>
</dbReference>
<accession>A0A081BNR0</accession>
<dbReference type="InterPro" id="IPR050523">
    <property type="entry name" value="AKR_Detox_Biosynth"/>
</dbReference>
<dbReference type="FunFam" id="3.20.20.100:FF:000004">
    <property type="entry name" value="Oxidoreductase, aldo/keto reductase"/>
    <property type="match status" value="1"/>
</dbReference>
<evidence type="ECO:0000313" key="4">
    <source>
        <dbReference type="Proteomes" id="UP000030700"/>
    </source>
</evidence>
<feature type="domain" description="NADP-dependent oxidoreductase" evidence="2">
    <location>
        <begin position="57"/>
        <end position="357"/>
    </location>
</feature>
<proteinExistence type="predicted"/>
<dbReference type="GO" id="GO:0005829">
    <property type="term" value="C:cytosol"/>
    <property type="evidence" value="ECO:0007669"/>
    <property type="project" value="UniProtKB-ARBA"/>
</dbReference>
<dbReference type="PANTHER" id="PTHR43364:SF5">
    <property type="entry name" value="REDUCTASE"/>
    <property type="match status" value="1"/>
</dbReference>
<dbReference type="GO" id="GO:0016491">
    <property type="term" value="F:oxidoreductase activity"/>
    <property type="evidence" value="ECO:0007669"/>
    <property type="project" value="UniProtKB-KW"/>
</dbReference>
<dbReference type="InterPro" id="IPR023210">
    <property type="entry name" value="NADP_OxRdtase_dom"/>
</dbReference>
<reference evidence="3" key="1">
    <citation type="journal article" date="2015" name="PeerJ">
        <title>First genomic representation of candidate bacterial phylum KSB3 points to enhanced environmental sensing as a trigger of wastewater bulking.</title>
        <authorList>
            <person name="Sekiguchi Y."/>
            <person name="Ohashi A."/>
            <person name="Parks D.H."/>
            <person name="Yamauchi T."/>
            <person name="Tyson G.W."/>
            <person name="Hugenholtz P."/>
        </authorList>
    </citation>
    <scope>NUCLEOTIDE SEQUENCE [LARGE SCALE GENOMIC DNA]</scope>
</reference>
<dbReference type="EMBL" id="DF820458">
    <property type="protein sequence ID" value="GAK52026.1"/>
    <property type="molecule type" value="Genomic_DNA"/>
</dbReference>
<dbReference type="AlphaFoldDB" id="A0A081BNR0"/>